<keyword evidence="2" id="KW-1185">Reference proteome</keyword>
<name>A0ABU2WGJ3_9GAMM</name>
<evidence type="ECO:0000313" key="2">
    <source>
        <dbReference type="Proteomes" id="UP001254608"/>
    </source>
</evidence>
<sequence>MTTVRGLFLRLLASTVLVACGPIYSTDYNFFPPEDNQGRACVSMCRSARNYCVQAAESRADLQESRCELEAERDYERCLARSKPEDAKSCYRRPCMNPGVNDAHCESEFRGCYVDCGGDIETVRSCHFNCPEAP</sequence>
<gene>
    <name evidence="1" type="ORF">RM530_06330</name>
</gene>
<proteinExistence type="predicted"/>
<comment type="caution">
    <text evidence="1">The sequence shown here is derived from an EMBL/GenBank/DDBJ whole genome shotgun (WGS) entry which is preliminary data.</text>
</comment>
<dbReference type="EMBL" id="JAVRIC010000006">
    <property type="protein sequence ID" value="MDT0496982.1"/>
    <property type="molecule type" value="Genomic_DNA"/>
</dbReference>
<dbReference type="RefSeq" id="WP_311364375.1">
    <property type="nucleotide sequence ID" value="NZ_JAVRIC010000006.1"/>
</dbReference>
<evidence type="ECO:0000313" key="1">
    <source>
        <dbReference type="EMBL" id="MDT0496982.1"/>
    </source>
</evidence>
<dbReference type="Proteomes" id="UP001254608">
    <property type="component" value="Unassembled WGS sequence"/>
</dbReference>
<organism evidence="1 2">
    <name type="scientific">Banduia mediterranea</name>
    <dbReference type="NCBI Taxonomy" id="3075609"/>
    <lineage>
        <taxon>Bacteria</taxon>
        <taxon>Pseudomonadati</taxon>
        <taxon>Pseudomonadota</taxon>
        <taxon>Gammaproteobacteria</taxon>
        <taxon>Nevskiales</taxon>
        <taxon>Algiphilaceae</taxon>
        <taxon>Banduia</taxon>
    </lineage>
</organism>
<evidence type="ECO:0008006" key="3">
    <source>
        <dbReference type="Google" id="ProtNLM"/>
    </source>
</evidence>
<protein>
    <recommendedName>
        <fullName evidence="3">Lipoprotein</fullName>
    </recommendedName>
</protein>
<accession>A0ABU2WGJ3</accession>
<reference evidence="1 2" key="1">
    <citation type="submission" date="2023-09" db="EMBL/GenBank/DDBJ databases">
        <authorList>
            <person name="Rey-Velasco X."/>
        </authorList>
    </citation>
    <scope>NUCLEOTIDE SEQUENCE [LARGE SCALE GENOMIC DNA]</scope>
    <source>
        <strain evidence="1 2">W345</strain>
    </source>
</reference>